<proteinExistence type="predicted"/>
<evidence type="ECO:0000256" key="1">
    <source>
        <dbReference type="SAM" id="Phobius"/>
    </source>
</evidence>
<feature type="transmembrane region" description="Helical" evidence="1">
    <location>
        <begin position="64"/>
        <end position="85"/>
    </location>
</feature>
<dbReference type="AlphaFoldDB" id="A0A8I1M9M4"/>
<dbReference type="EMBL" id="JAEKJW010000003">
    <property type="protein sequence ID" value="MBN8197945.1"/>
    <property type="molecule type" value="Genomic_DNA"/>
</dbReference>
<evidence type="ECO:0000313" key="3">
    <source>
        <dbReference type="Proteomes" id="UP000664405"/>
    </source>
</evidence>
<feature type="transmembrane region" description="Helical" evidence="1">
    <location>
        <begin position="23"/>
        <end position="44"/>
    </location>
</feature>
<keyword evidence="1" id="KW-0472">Membrane</keyword>
<name>A0A8I1M9M4_9PROT</name>
<organism evidence="2 3">
    <name type="scientific">Thalassospira povalilytica</name>
    <dbReference type="NCBI Taxonomy" id="732237"/>
    <lineage>
        <taxon>Bacteria</taxon>
        <taxon>Pseudomonadati</taxon>
        <taxon>Pseudomonadota</taxon>
        <taxon>Alphaproteobacteria</taxon>
        <taxon>Rhodospirillales</taxon>
        <taxon>Thalassospiraceae</taxon>
        <taxon>Thalassospira</taxon>
    </lineage>
</organism>
<dbReference type="Proteomes" id="UP000664405">
    <property type="component" value="Unassembled WGS sequence"/>
</dbReference>
<keyword evidence="1" id="KW-1133">Transmembrane helix</keyword>
<dbReference type="RefSeq" id="WP_206928001.1">
    <property type="nucleotide sequence ID" value="NZ_JAEKJW010000003.1"/>
</dbReference>
<reference evidence="2" key="1">
    <citation type="submission" date="2020-12" db="EMBL/GenBank/DDBJ databases">
        <title>Oil enriched cultivation method for isolating marine PHA-producing bacteria.</title>
        <authorList>
            <person name="Zheng W."/>
            <person name="Yu S."/>
            <person name="Huang Y."/>
        </authorList>
    </citation>
    <scope>NUCLEOTIDE SEQUENCE</scope>
    <source>
        <strain evidence="2">SY-2-3</strain>
    </source>
</reference>
<accession>A0A8I1M9M4</accession>
<gene>
    <name evidence="2" type="ORF">JF547_15870</name>
</gene>
<sequence length="304" mass="34861">MTNSKKSADLNERNDNISVRPRVTLTIIVCVVLLVTGFWGGAWFVGWNPGLLLGDKTTQPLADAFSSVNALFAGLAFGGVIYTVYVQIIELKATRAELAETAKANLQMAQAANETVIFNMFQTYCSDYFQKVKDYSMTVMTASLSSRAYHQYLVSRLTPLNQKDFPDGCWKTITQNNKGFVRYHASEEDFNKCEQEQRYKLDELLNFFMMLSCQEKASEVVASCDFSYSWWRPFLWLITFEYEKQFPEADSLCGHLTRIDFRKMVTALDGFYNLTTFSSEQELKAFLSNEEVIKKFSLDPDHLR</sequence>
<evidence type="ECO:0000313" key="2">
    <source>
        <dbReference type="EMBL" id="MBN8197945.1"/>
    </source>
</evidence>
<protein>
    <recommendedName>
        <fullName evidence="4">Phage abortive infection protein</fullName>
    </recommendedName>
</protein>
<keyword evidence="1" id="KW-0812">Transmembrane</keyword>
<evidence type="ECO:0008006" key="4">
    <source>
        <dbReference type="Google" id="ProtNLM"/>
    </source>
</evidence>
<comment type="caution">
    <text evidence="2">The sequence shown here is derived from an EMBL/GenBank/DDBJ whole genome shotgun (WGS) entry which is preliminary data.</text>
</comment>